<feature type="transmembrane region" description="Helical" evidence="1">
    <location>
        <begin position="66"/>
        <end position="84"/>
    </location>
</feature>
<feature type="signal peptide" evidence="2">
    <location>
        <begin position="1"/>
        <end position="15"/>
    </location>
</feature>
<evidence type="ECO:0000256" key="1">
    <source>
        <dbReference type="SAM" id="Phobius"/>
    </source>
</evidence>
<dbReference type="GeneID" id="117669264"/>
<keyword evidence="1" id="KW-0812">Transmembrane</keyword>
<gene>
    <name evidence="4" type="primary">LOC117669264</name>
</gene>
<feature type="chain" id="PRO_5046490790" evidence="2">
    <location>
        <begin position="16"/>
        <end position="219"/>
    </location>
</feature>
<protein>
    <submittedName>
        <fullName evidence="4">Uncharacterized protein LOC117669264 isoform X1</fullName>
    </submittedName>
</protein>
<evidence type="ECO:0000313" key="4">
    <source>
        <dbReference type="RefSeq" id="XP_060549944.1"/>
    </source>
</evidence>
<evidence type="ECO:0000313" key="3">
    <source>
        <dbReference type="Proteomes" id="UP001652622"/>
    </source>
</evidence>
<dbReference type="Proteomes" id="UP001652622">
    <property type="component" value="Unplaced"/>
</dbReference>
<proteinExistence type="predicted"/>
<keyword evidence="1" id="KW-1133">Transmembrane helix</keyword>
<dbReference type="RefSeq" id="XP_060549944.1">
    <property type="nucleotide sequence ID" value="XM_060693961.1"/>
</dbReference>
<organism evidence="3 4">
    <name type="scientific">Pantherophis guttatus</name>
    <name type="common">Corn snake</name>
    <name type="synonym">Elaphe guttata</name>
    <dbReference type="NCBI Taxonomy" id="94885"/>
    <lineage>
        <taxon>Eukaryota</taxon>
        <taxon>Metazoa</taxon>
        <taxon>Chordata</taxon>
        <taxon>Craniata</taxon>
        <taxon>Vertebrata</taxon>
        <taxon>Euteleostomi</taxon>
        <taxon>Lepidosauria</taxon>
        <taxon>Squamata</taxon>
        <taxon>Bifurcata</taxon>
        <taxon>Unidentata</taxon>
        <taxon>Episquamata</taxon>
        <taxon>Toxicofera</taxon>
        <taxon>Serpentes</taxon>
        <taxon>Colubroidea</taxon>
        <taxon>Colubridae</taxon>
        <taxon>Colubrinae</taxon>
        <taxon>Pantherophis</taxon>
    </lineage>
</organism>
<name>A0ABM3ZNI7_PANGU</name>
<keyword evidence="3" id="KW-1185">Reference proteome</keyword>
<reference evidence="4" key="1">
    <citation type="submission" date="2025-08" db="UniProtKB">
        <authorList>
            <consortium name="RefSeq"/>
        </authorList>
    </citation>
    <scope>IDENTIFICATION</scope>
    <source>
        <tissue evidence="4">Blood</tissue>
    </source>
</reference>
<accession>A0ABM3ZNI7</accession>
<evidence type="ECO:0000256" key="2">
    <source>
        <dbReference type="SAM" id="SignalP"/>
    </source>
</evidence>
<keyword evidence="1" id="KW-0472">Membrane</keyword>
<sequence length="219" mass="23201">MYLLLVFALTFTLSAQQGGMLGLGGGGGGGMMGGMMGGGGGGANPGGMMGGGGGGANPGGMLVSSFWFILCYSEYSSILFLLNLSSAFNTINHSILLGQLQDSGLSTIALVWLLSPSLVLIGVDRELVAQPTTIALWHATGLSTLSTSFEQLMKLLGETIHHHGLRYHQYVIMFLPRGSKALFWYLSSSQAGKWAAYPRFPSLKWVSYIVSKPKSIPFV</sequence>
<keyword evidence="2" id="KW-0732">Signal</keyword>